<dbReference type="Proteomes" id="UP000278437">
    <property type="component" value="Chromosome"/>
</dbReference>
<dbReference type="PANTHER" id="PTHR28008:SF1">
    <property type="entry name" value="DOMAIN PROTEIN, PUTATIVE (AFU_ORTHOLOGUE AFUA_3G10980)-RELATED"/>
    <property type="match status" value="1"/>
</dbReference>
<protein>
    <submittedName>
        <fullName evidence="3">VanZ like family protein</fullName>
    </submittedName>
</protein>
<keyword evidence="4" id="KW-1185">Reference proteome</keyword>
<feature type="domain" description="VanZ-like" evidence="2">
    <location>
        <begin position="34"/>
        <end position="118"/>
    </location>
</feature>
<accession>A0ABN5TVS3</accession>
<feature type="transmembrane region" description="Helical" evidence="1">
    <location>
        <begin position="103"/>
        <end position="120"/>
    </location>
</feature>
<dbReference type="NCBIfam" id="NF037970">
    <property type="entry name" value="vanZ_1"/>
    <property type="match status" value="1"/>
</dbReference>
<evidence type="ECO:0000259" key="2">
    <source>
        <dbReference type="Pfam" id="PF04892"/>
    </source>
</evidence>
<evidence type="ECO:0000313" key="4">
    <source>
        <dbReference type="Proteomes" id="UP000278437"/>
    </source>
</evidence>
<proteinExistence type="predicted"/>
<dbReference type="EMBL" id="CP020373">
    <property type="protein sequence ID" value="AZQ11439.1"/>
    <property type="molecule type" value="Genomic_DNA"/>
</dbReference>
<dbReference type="InterPro" id="IPR006976">
    <property type="entry name" value="VanZ-like"/>
</dbReference>
<feature type="transmembrane region" description="Helical" evidence="1">
    <location>
        <begin position="18"/>
        <end position="36"/>
    </location>
</feature>
<gene>
    <name evidence="3" type="ORF">STH12_02353</name>
</gene>
<name>A0ABN5TVS3_9GAMM</name>
<sequence>MMGALTRQQKSRVKNRQFLFKIVLVIALCITSYLVFSKPSYPQSIPHLDKVGHFTTFFGLAWLTQLAFRPRWYLMLGALAAYAGLIEIVQSRLPYRSASWGDIAADLAGVAAFFFTHWLYRRYFLAARFEQS</sequence>
<keyword evidence="1" id="KW-0472">Membrane</keyword>
<feature type="transmembrane region" description="Helical" evidence="1">
    <location>
        <begin position="51"/>
        <end position="68"/>
    </location>
</feature>
<evidence type="ECO:0000313" key="3">
    <source>
        <dbReference type="EMBL" id="AZQ11439.1"/>
    </source>
</evidence>
<dbReference type="Pfam" id="PF04892">
    <property type="entry name" value="VanZ"/>
    <property type="match status" value="1"/>
</dbReference>
<reference evidence="4" key="1">
    <citation type="submission" date="2017-03" db="EMBL/GenBank/DDBJ databases">
        <title>Full genome sequence of a non-lethal Shewanella isolate that potentiates virulence of Vibio parahaemolyticus causing acute hepatopancreatic necrosis disease (AHPND) in shrimp.</title>
        <authorList>
            <person name="Prachumwat A."/>
            <person name="Sritunyalucksana K."/>
        </authorList>
    </citation>
    <scope>NUCLEOTIDE SEQUENCE [LARGE SCALE GENOMIC DNA]</scope>
    <source>
        <strain evidence="4">TH2012</strain>
    </source>
</reference>
<dbReference type="PANTHER" id="PTHR28008">
    <property type="entry name" value="DOMAIN PROTEIN, PUTATIVE (AFU_ORTHOLOGUE AFUA_3G10980)-RELATED"/>
    <property type="match status" value="1"/>
</dbReference>
<evidence type="ECO:0000256" key="1">
    <source>
        <dbReference type="SAM" id="Phobius"/>
    </source>
</evidence>
<keyword evidence="1" id="KW-1133">Transmembrane helix</keyword>
<organism evidence="3 4">
    <name type="scientific">Shewanella khirikhana</name>
    <dbReference type="NCBI Taxonomy" id="1965282"/>
    <lineage>
        <taxon>Bacteria</taxon>
        <taxon>Pseudomonadati</taxon>
        <taxon>Pseudomonadota</taxon>
        <taxon>Gammaproteobacteria</taxon>
        <taxon>Alteromonadales</taxon>
        <taxon>Shewanellaceae</taxon>
        <taxon>Shewanella</taxon>
    </lineage>
</organism>
<feature type="transmembrane region" description="Helical" evidence="1">
    <location>
        <begin position="73"/>
        <end position="91"/>
    </location>
</feature>
<keyword evidence="1" id="KW-0812">Transmembrane</keyword>